<dbReference type="RefSeq" id="WP_084056840.1">
    <property type="nucleotide sequence ID" value="NZ_FWXF01000004.1"/>
</dbReference>
<keyword evidence="4 5" id="KW-0131">Cell cycle</keyword>
<feature type="domain" description="SHS2" evidence="7">
    <location>
        <begin position="8"/>
        <end position="193"/>
    </location>
</feature>
<dbReference type="GO" id="GO:0032153">
    <property type="term" value="C:cell division site"/>
    <property type="evidence" value="ECO:0007669"/>
    <property type="project" value="UniProtKB-UniRule"/>
</dbReference>
<dbReference type="OrthoDB" id="9810567at2"/>
<dbReference type="PANTHER" id="PTHR32432">
    <property type="entry name" value="CELL DIVISION PROTEIN FTSA-RELATED"/>
    <property type="match status" value="1"/>
</dbReference>
<evidence type="ECO:0000256" key="3">
    <source>
        <dbReference type="ARBA" id="ARBA00023136"/>
    </source>
</evidence>
<dbReference type="EMBL" id="FWXF01000004">
    <property type="protein sequence ID" value="SMC20959.1"/>
    <property type="molecule type" value="Genomic_DNA"/>
</dbReference>
<dbReference type="AlphaFoldDB" id="A0A1W1XAS3"/>
<name>A0A1W1XAS3_9BACT</name>
<organism evidence="8 9">
    <name type="scientific">Desulfacinum hydrothermale DSM 13146</name>
    <dbReference type="NCBI Taxonomy" id="1121390"/>
    <lineage>
        <taxon>Bacteria</taxon>
        <taxon>Pseudomonadati</taxon>
        <taxon>Thermodesulfobacteriota</taxon>
        <taxon>Syntrophobacteria</taxon>
        <taxon>Syntrophobacterales</taxon>
        <taxon>Syntrophobacteraceae</taxon>
        <taxon>Desulfacinum</taxon>
    </lineage>
</organism>
<proteinExistence type="inferred from homology"/>
<dbReference type="SMART" id="SM00842">
    <property type="entry name" value="FtsA"/>
    <property type="match status" value="1"/>
</dbReference>
<evidence type="ECO:0000256" key="4">
    <source>
        <dbReference type="ARBA" id="ARBA00023306"/>
    </source>
</evidence>
<evidence type="ECO:0000256" key="1">
    <source>
        <dbReference type="ARBA" id="ARBA00022475"/>
    </source>
</evidence>
<keyword evidence="3 5" id="KW-0472">Membrane</keyword>
<comment type="similarity">
    <text evidence="5 6">Belongs to the FtsA/MreB family.</text>
</comment>
<reference evidence="8 9" key="1">
    <citation type="submission" date="2017-04" db="EMBL/GenBank/DDBJ databases">
        <authorList>
            <person name="Afonso C.L."/>
            <person name="Miller P.J."/>
            <person name="Scott M.A."/>
            <person name="Spackman E."/>
            <person name="Goraichik I."/>
            <person name="Dimitrov K.M."/>
            <person name="Suarez D.L."/>
            <person name="Swayne D.E."/>
        </authorList>
    </citation>
    <scope>NUCLEOTIDE SEQUENCE [LARGE SCALE GENOMIC DNA]</scope>
    <source>
        <strain evidence="8 9">DSM 13146</strain>
    </source>
</reference>
<sequence length="408" mass="43738">MARKDDLIVGLDLGTTKVCAVVGEVTTEGIDIVGVGTTPSMGMRGGVVVNIDQTVHAIRKAIEEAERMAGCEISAVYVGVGGTHIASLNSHGVIAVKSREVTSMDVDRVLEAAKAIAMPFDRKVLHVLPQQFIVDDQEGILDPLGMSGVRLEAKVHIVTSAVSALQNIVKCCEKAGLDVLDVVLESLASSESVLDPDERQLGVAMIDLGGGTMDLVVFRDQALRYSSVIGLGGNHVTSDISVGLRTAIEEAEKIKKQYGCALTDRVDPQEMIQVGSVGGQKPRELARSILAEIIEARVEEMLKVVELELIRSGYLENLHAGVVLTGGVSLLPGIRDLAERVFDLPVRVGVPYRFGGLGDVVKNPVYSTATGLLLYGQKHGPRFGGGRSRQGGFLGRFWHQVKRILREF</sequence>
<evidence type="ECO:0000313" key="9">
    <source>
        <dbReference type="Proteomes" id="UP000192783"/>
    </source>
</evidence>
<dbReference type="InterPro" id="IPR003494">
    <property type="entry name" value="SHS2_FtsA"/>
</dbReference>
<dbReference type="Gene3D" id="3.30.1490.110">
    <property type="match status" value="1"/>
</dbReference>
<protein>
    <recommendedName>
        <fullName evidence="5 6">Cell division protein FtsA</fullName>
    </recommendedName>
</protein>
<evidence type="ECO:0000256" key="6">
    <source>
        <dbReference type="PIRNR" id="PIRNR003101"/>
    </source>
</evidence>
<comment type="subunit">
    <text evidence="5">Self-interacts. Interacts with FtsZ.</text>
</comment>
<dbReference type="PANTHER" id="PTHR32432:SF4">
    <property type="entry name" value="CELL DIVISION PROTEIN FTSA"/>
    <property type="match status" value="1"/>
</dbReference>
<dbReference type="Pfam" id="PF14450">
    <property type="entry name" value="FtsA"/>
    <property type="match status" value="2"/>
</dbReference>
<dbReference type="Pfam" id="PF02491">
    <property type="entry name" value="SHS2_FTSA"/>
    <property type="match status" value="1"/>
</dbReference>
<dbReference type="CDD" id="cd24048">
    <property type="entry name" value="ASKHA_NBD_FtsA"/>
    <property type="match status" value="1"/>
</dbReference>
<dbReference type="STRING" id="1121390.SAMN02746041_01072"/>
<keyword evidence="1 5" id="KW-1003">Cell membrane</keyword>
<dbReference type="InterPro" id="IPR050696">
    <property type="entry name" value="FtsA/MreB"/>
</dbReference>
<dbReference type="InterPro" id="IPR020823">
    <property type="entry name" value="Cell_div_FtsA"/>
</dbReference>
<dbReference type="HAMAP" id="MF_02033">
    <property type="entry name" value="FtsA"/>
    <property type="match status" value="1"/>
</dbReference>
<dbReference type="GO" id="GO:0043093">
    <property type="term" value="P:FtsZ-dependent cytokinesis"/>
    <property type="evidence" value="ECO:0007669"/>
    <property type="project" value="UniProtKB-UniRule"/>
</dbReference>
<dbReference type="Proteomes" id="UP000192783">
    <property type="component" value="Unassembled WGS sequence"/>
</dbReference>
<comment type="subcellular location">
    <subcellularLocation>
        <location evidence="5">Cell membrane</location>
        <topology evidence="5">Peripheral membrane protein</topology>
        <orientation evidence="5">Cytoplasmic side</orientation>
    </subcellularLocation>
    <text evidence="5">Localizes to the Z ring in an FtsZ-dependent manner. Targeted to the membrane through a conserved C-terminal amphipathic helix.</text>
</comment>
<evidence type="ECO:0000313" key="8">
    <source>
        <dbReference type="EMBL" id="SMC20959.1"/>
    </source>
</evidence>
<gene>
    <name evidence="5" type="primary">ftsA</name>
    <name evidence="8" type="ORF">SAMN02746041_01072</name>
</gene>
<dbReference type="Gene3D" id="3.30.420.40">
    <property type="match status" value="2"/>
</dbReference>
<accession>A0A1W1XAS3</accession>
<evidence type="ECO:0000259" key="7">
    <source>
        <dbReference type="SMART" id="SM00842"/>
    </source>
</evidence>
<dbReference type="FunFam" id="3.30.1490.110:FF:000001">
    <property type="entry name" value="Cell division protein FtsA"/>
    <property type="match status" value="1"/>
</dbReference>
<keyword evidence="2 5" id="KW-0132">Cell division</keyword>
<comment type="function">
    <text evidence="5 6">Cell division protein that is involved in the assembly of the Z ring. May serve as a membrane anchor for the Z ring.</text>
</comment>
<dbReference type="GO" id="GO:0009898">
    <property type="term" value="C:cytoplasmic side of plasma membrane"/>
    <property type="evidence" value="ECO:0007669"/>
    <property type="project" value="UniProtKB-UniRule"/>
</dbReference>
<dbReference type="SUPFAM" id="SSF53067">
    <property type="entry name" value="Actin-like ATPase domain"/>
    <property type="match status" value="2"/>
</dbReference>
<dbReference type="PIRSF" id="PIRSF003101">
    <property type="entry name" value="FtsA"/>
    <property type="match status" value="1"/>
</dbReference>
<evidence type="ECO:0000256" key="5">
    <source>
        <dbReference type="HAMAP-Rule" id="MF_02033"/>
    </source>
</evidence>
<dbReference type="InterPro" id="IPR043129">
    <property type="entry name" value="ATPase_NBD"/>
</dbReference>
<keyword evidence="9" id="KW-1185">Reference proteome</keyword>
<dbReference type="NCBIfam" id="TIGR01174">
    <property type="entry name" value="ftsA"/>
    <property type="match status" value="1"/>
</dbReference>
<evidence type="ECO:0000256" key="2">
    <source>
        <dbReference type="ARBA" id="ARBA00022618"/>
    </source>
</evidence>